<evidence type="ECO:0000313" key="2">
    <source>
        <dbReference type="EMBL" id="GEK88582.1"/>
    </source>
</evidence>
<dbReference type="RefSeq" id="WP_091488136.1">
    <property type="nucleotide sequence ID" value="NZ_BJUX01000004.1"/>
</dbReference>
<dbReference type="InterPro" id="IPR038062">
    <property type="entry name" value="ScdA-like_N_sf"/>
</dbReference>
<evidence type="ECO:0000313" key="3">
    <source>
        <dbReference type="EMBL" id="SEL89110.1"/>
    </source>
</evidence>
<dbReference type="EMBL" id="BJUX01000004">
    <property type="protein sequence ID" value="GEK88582.1"/>
    <property type="molecule type" value="Genomic_DNA"/>
</dbReference>
<dbReference type="EMBL" id="FOBL01000014">
    <property type="protein sequence ID" value="SEL89110.1"/>
    <property type="molecule type" value="Genomic_DNA"/>
</dbReference>
<reference evidence="3 4" key="1">
    <citation type="submission" date="2016-10" db="EMBL/GenBank/DDBJ databases">
        <authorList>
            <person name="de Groot N.N."/>
        </authorList>
    </citation>
    <scope>NUCLEOTIDE SEQUENCE [LARGE SCALE GENOMIC DNA]</scope>
    <source>
        <strain evidence="3 4">DSM 19182</strain>
    </source>
</reference>
<dbReference type="InterPro" id="IPR015077">
    <property type="entry name" value="DUF1858"/>
</dbReference>
<dbReference type="SUPFAM" id="SSF140683">
    <property type="entry name" value="SP0561-like"/>
    <property type="match status" value="1"/>
</dbReference>
<keyword evidence="5" id="KW-1185">Reference proteome</keyword>
<accession>A0A1H7TW85</accession>
<organism evidence="3 4">
    <name type="scientific">Alkalibacterium putridalgicola</name>
    <dbReference type="NCBI Taxonomy" id="426703"/>
    <lineage>
        <taxon>Bacteria</taxon>
        <taxon>Bacillati</taxon>
        <taxon>Bacillota</taxon>
        <taxon>Bacilli</taxon>
        <taxon>Lactobacillales</taxon>
        <taxon>Carnobacteriaceae</taxon>
        <taxon>Alkalibacterium</taxon>
    </lineage>
</organism>
<protein>
    <recommendedName>
        <fullName evidence="1">DUF1858 domain-containing protein</fullName>
    </recommendedName>
</protein>
<dbReference type="AlphaFoldDB" id="A0A1H7TW85"/>
<gene>
    <name evidence="2" type="ORF">APU01nite_06210</name>
    <name evidence="3" type="ORF">SAMN04488100_11452</name>
</gene>
<dbReference type="STRING" id="426703.SAMN04488100_11452"/>
<dbReference type="Proteomes" id="UP000198548">
    <property type="component" value="Unassembled WGS sequence"/>
</dbReference>
<reference evidence="2 5" key="2">
    <citation type="submission" date="2019-07" db="EMBL/GenBank/DDBJ databases">
        <title>Whole genome shotgun sequence of Alkalibacterium putridalgicola NBRC 103243.</title>
        <authorList>
            <person name="Hosoyama A."/>
            <person name="Uohara A."/>
            <person name="Ohji S."/>
            <person name="Ichikawa N."/>
        </authorList>
    </citation>
    <scope>NUCLEOTIDE SEQUENCE [LARGE SCALE GENOMIC DNA]</scope>
    <source>
        <strain evidence="2 5">NBRC 103243</strain>
    </source>
</reference>
<evidence type="ECO:0000259" key="1">
    <source>
        <dbReference type="Pfam" id="PF08984"/>
    </source>
</evidence>
<proteinExistence type="predicted"/>
<dbReference type="Pfam" id="PF08984">
    <property type="entry name" value="DUF1858"/>
    <property type="match status" value="1"/>
</dbReference>
<dbReference type="Gene3D" id="1.10.3910.10">
    <property type="entry name" value="SP0561-like"/>
    <property type="match status" value="1"/>
</dbReference>
<feature type="domain" description="DUF1858" evidence="1">
    <location>
        <begin position="5"/>
        <end position="62"/>
    </location>
</feature>
<dbReference type="OrthoDB" id="411397at2"/>
<evidence type="ECO:0000313" key="5">
    <source>
        <dbReference type="Proteomes" id="UP000321425"/>
    </source>
</evidence>
<dbReference type="Proteomes" id="UP000321425">
    <property type="component" value="Unassembled WGS sequence"/>
</dbReference>
<sequence length="79" mass="8810">MDNVIDFTVPVFKVLEKFPEIKPLLVKAGFKPLTDPKMLNSVGRLVSLNQGAKKINVKPNDLAKQLEWNGYEVKGVTEA</sequence>
<name>A0A1H7TW85_9LACT</name>
<evidence type="ECO:0000313" key="4">
    <source>
        <dbReference type="Proteomes" id="UP000198548"/>
    </source>
</evidence>